<comment type="similarity">
    <text evidence="5">Belongs to the bacterial ribosomal protein bL25 family. CTC subfamily.</text>
</comment>
<dbReference type="STRING" id="1120923.SAMN02746095_02000"/>
<evidence type="ECO:0000313" key="8">
    <source>
        <dbReference type="EMBL" id="GAN79624.1"/>
    </source>
</evidence>
<dbReference type="GO" id="GO:0022625">
    <property type="term" value="C:cytosolic large ribosomal subunit"/>
    <property type="evidence" value="ECO:0007669"/>
    <property type="project" value="TreeGrafter"/>
</dbReference>
<name>A0A0D6PFL5_9PROT</name>
<dbReference type="Proteomes" id="UP000032668">
    <property type="component" value="Unassembled WGS sequence"/>
</dbReference>
<dbReference type="InterPro" id="IPR020930">
    <property type="entry name" value="Ribosomal_uL5_bac-type"/>
</dbReference>
<organism evidence="8 9">
    <name type="scientific">Acidocella aminolytica 101 = DSM 11237</name>
    <dbReference type="NCBI Taxonomy" id="1120923"/>
    <lineage>
        <taxon>Bacteria</taxon>
        <taxon>Pseudomonadati</taxon>
        <taxon>Pseudomonadota</taxon>
        <taxon>Alphaproteobacteria</taxon>
        <taxon>Acetobacterales</taxon>
        <taxon>Acidocellaceae</taxon>
        <taxon>Acidocella</taxon>
    </lineage>
</organism>
<dbReference type="InterPro" id="IPR011035">
    <property type="entry name" value="Ribosomal_bL25/Gln-tRNA_synth"/>
</dbReference>
<proteinExistence type="inferred from homology"/>
<dbReference type="InterPro" id="IPR020056">
    <property type="entry name" value="Rbsml_bL25/Gln-tRNA_synth_N"/>
</dbReference>
<keyword evidence="9" id="KW-1185">Reference proteome</keyword>
<evidence type="ECO:0000256" key="3">
    <source>
        <dbReference type="ARBA" id="ARBA00022980"/>
    </source>
</evidence>
<dbReference type="NCBIfam" id="TIGR00731">
    <property type="entry name" value="bL25_bact_ctc"/>
    <property type="match status" value="1"/>
</dbReference>
<dbReference type="SUPFAM" id="SSF50715">
    <property type="entry name" value="Ribosomal protein L25-like"/>
    <property type="match status" value="1"/>
</dbReference>
<dbReference type="PANTHER" id="PTHR33284:SF1">
    <property type="entry name" value="RIBOSOMAL PROTEIN L25_GLN-TRNA SYNTHETASE, ANTI-CODON-BINDING DOMAIN-CONTAINING PROTEIN"/>
    <property type="match status" value="1"/>
</dbReference>
<dbReference type="HAMAP" id="MF_01334">
    <property type="entry name" value="Ribosomal_bL25_CTC"/>
    <property type="match status" value="1"/>
</dbReference>
<keyword evidence="2 5" id="KW-0694">RNA-binding</keyword>
<dbReference type="Pfam" id="PF01386">
    <property type="entry name" value="Ribosomal_L25p"/>
    <property type="match status" value="1"/>
</dbReference>
<reference evidence="8 9" key="1">
    <citation type="submission" date="2012-11" db="EMBL/GenBank/DDBJ databases">
        <title>Whole genome sequence of Acidocella aminolytica 101 = DSM 11237.</title>
        <authorList>
            <person name="Azuma Y."/>
            <person name="Higashiura N."/>
            <person name="Hirakawa H."/>
            <person name="Matsushita K."/>
        </authorList>
    </citation>
    <scope>NUCLEOTIDE SEQUENCE [LARGE SCALE GENOMIC DNA]</scope>
    <source>
        <strain evidence="9">101 / DSM 11237</strain>
    </source>
</reference>
<dbReference type="InterPro" id="IPR029751">
    <property type="entry name" value="Ribosomal_L25_dom"/>
</dbReference>
<dbReference type="EMBL" id="BANC01000025">
    <property type="protein sequence ID" value="GAN79624.1"/>
    <property type="molecule type" value="Genomic_DNA"/>
</dbReference>
<dbReference type="OrthoDB" id="9806411at2"/>
<dbReference type="GO" id="GO:0006412">
    <property type="term" value="P:translation"/>
    <property type="evidence" value="ECO:0007669"/>
    <property type="project" value="UniProtKB-UniRule"/>
</dbReference>
<feature type="domain" description="Large ribosomal subunit protein bL25 L25" evidence="6">
    <location>
        <begin position="7"/>
        <end position="94"/>
    </location>
</feature>
<dbReference type="GO" id="GO:0003735">
    <property type="term" value="F:structural constituent of ribosome"/>
    <property type="evidence" value="ECO:0007669"/>
    <property type="project" value="InterPro"/>
</dbReference>
<keyword evidence="3 5" id="KW-0689">Ribosomal protein</keyword>
<dbReference type="CDD" id="cd00495">
    <property type="entry name" value="Ribosomal_L25_TL5_CTC"/>
    <property type="match status" value="1"/>
</dbReference>
<dbReference type="InterPro" id="IPR001021">
    <property type="entry name" value="Ribosomal_bL25_long"/>
</dbReference>
<accession>A0A0D6PFL5</accession>
<protein>
    <recommendedName>
        <fullName evidence="5">Large ribosomal subunit protein bL25</fullName>
    </recommendedName>
    <alternativeName>
        <fullName evidence="5">General stress protein CTC</fullName>
    </alternativeName>
</protein>
<gene>
    <name evidence="5" type="primary">rplY</name>
    <name evidence="5" type="synonym">ctc</name>
    <name evidence="8" type="ORF">Aam_025_012</name>
</gene>
<dbReference type="GO" id="GO:0008097">
    <property type="term" value="F:5S rRNA binding"/>
    <property type="evidence" value="ECO:0007669"/>
    <property type="project" value="InterPro"/>
</dbReference>
<evidence type="ECO:0000313" key="9">
    <source>
        <dbReference type="Proteomes" id="UP000032668"/>
    </source>
</evidence>
<comment type="caution">
    <text evidence="8">The sequence shown here is derived from an EMBL/GenBank/DDBJ whole genome shotgun (WGS) entry which is preliminary data.</text>
</comment>
<evidence type="ECO:0000259" key="6">
    <source>
        <dbReference type="Pfam" id="PF01386"/>
    </source>
</evidence>
<comment type="function">
    <text evidence="5">This is one of the proteins that binds to the 5S RNA in the ribosome where it forms part of the central protuberance.</text>
</comment>
<dbReference type="AlphaFoldDB" id="A0A0D6PFL5"/>
<evidence type="ECO:0000256" key="5">
    <source>
        <dbReference type="HAMAP-Rule" id="MF_01334"/>
    </source>
</evidence>
<evidence type="ECO:0000259" key="7">
    <source>
        <dbReference type="Pfam" id="PF14693"/>
    </source>
</evidence>
<evidence type="ECO:0000256" key="4">
    <source>
        <dbReference type="ARBA" id="ARBA00023274"/>
    </source>
</evidence>
<dbReference type="NCBIfam" id="NF004128">
    <property type="entry name" value="PRK05618.1-2"/>
    <property type="match status" value="1"/>
</dbReference>
<comment type="subunit">
    <text evidence="5">Part of the 50S ribosomal subunit; part of the 5S rRNA/L5/L18/L25 subcomplex. Contacts the 5S rRNA. Binds to the 5S rRNA independently of L5 and L18.</text>
</comment>
<dbReference type="InterPro" id="IPR020057">
    <property type="entry name" value="Ribosomal_bL25_b-dom"/>
</dbReference>
<dbReference type="Gene3D" id="2.170.120.20">
    <property type="entry name" value="Ribosomal protein L25, beta domain"/>
    <property type="match status" value="1"/>
</dbReference>
<evidence type="ECO:0000256" key="1">
    <source>
        <dbReference type="ARBA" id="ARBA00022730"/>
    </source>
</evidence>
<dbReference type="PANTHER" id="PTHR33284">
    <property type="entry name" value="RIBOSOMAL PROTEIN L25/GLN-TRNA SYNTHETASE, ANTI-CODON-BINDING DOMAIN-CONTAINING PROTEIN"/>
    <property type="match status" value="1"/>
</dbReference>
<dbReference type="Gene3D" id="2.40.240.10">
    <property type="entry name" value="Ribosomal Protein L25, Chain P"/>
    <property type="match status" value="1"/>
</dbReference>
<dbReference type="InterPro" id="IPR037121">
    <property type="entry name" value="Ribosomal_bL25_C"/>
</dbReference>
<dbReference type="Pfam" id="PF14693">
    <property type="entry name" value="Ribosomal_TL5_C"/>
    <property type="match status" value="1"/>
</dbReference>
<keyword evidence="4 5" id="KW-0687">Ribonucleoprotein</keyword>
<feature type="domain" description="Large ribosomal subunit protein bL25 beta" evidence="7">
    <location>
        <begin position="103"/>
        <end position="187"/>
    </location>
</feature>
<keyword evidence="1 5" id="KW-0699">rRNA-binding</keyword>
<sequence length="213" mass="23080">MAEFELIEASARSRAGKGVARATRREGKVPAVIYGARQEPALIALDPRTVMKELKRGGWRSRLYEIDVAGTKTRALMRDVSFHPVTDQPEHVDFQRLVAGEPVKVAVAVHFLNEGTSPGLKRGGVLNVVRHKVEVIVDADHIPEKFEIDLNTLDINDNVRWHDLKGSENCKPVITGRDFVIATIAPPLVSAEQVAAEAAAAAAAAPAKGGKKK</sequence>
<dbReference type="RefSeq" id="WP_048878129.1">
    <property type="nucleotide sequence ID" value="NZ_BANC01000025.1"/>
</dbReference>
<evidence type="ECO:0000256" key="2">
    <source>
        <dbReference type="ARBA" id="ARBA00022884"/>
    </source>
</evidence>